<evidence type="ECO:0000256" key="2">
    <source>
        <dbReference type="ARBA" id="ARBA00022485"/>
    </source>
</evidence>
<dbReference type="eggNOG" id="COG4656">
    <property type="taxonomic scope" value="Bacteria"/>
</dbReference>
<dbReference type="STRING" id="500633.CLOHIR_00791"/>
<gene>
    <name evidence="10" type="ORF">CLOHIR_00791</name>
</gene>
<evidence type="ECO:0000256" key="4">
    <source>
        <dbReference type="ARBA" id="ARBA00022737"/>
    </source>
</evidence>
<evidence type="ECO:0000313" key="10">
    <source>
        <dbReference type="EMBL" id="EEA85587.1"/>
    </source>
</evidence>
<keyword evidence="1" id="KW-0813">Transport</keyword>
<dbReference type="HOGENOM" id="CLU_051682_0_0_9"/>
<protein>
    <submittedName>
        <fullName evidence="10">Respiratory-chain NADH dehydrogenase 51 Kd subunit</fullName>
    </submittedName>
</protein>
<keyword evidence="3" id="KW-0479">Metal-binding</keyword>
<dbReference type="PANTHER" id="PTHR43034">
    <property type="entry name" value="ION-TRANSLOCATING OXIDOREDUCTASE COMPLEX SUBUNIT C"/>
    <property type="match status" value="1"/>
</dbReference>
<evidence type="ECO:0000259" key="8">
    <source>
        <dbReference type="Pfam" id="PF01512"/>
    </source>
</evidence>
<evidence type="ECO:0000256" key="1">
    <source>
        <dbReference type="ARBA" id="ARBA00022448"/>
    </source>
</evidence>
<dbReference type="AlphaFoldDB" id="B6FY40"/>
<feature type="domain" description="RnfC Barrel sandwich hybrid" evidence="9">
    <location>
        <begin position="8"/>
        <end position="64"/>
    </location>
</feature>
<sequence length="433" mass="46979">MQINYDFLLSQGVGAPSEPVVEVGEEVKRGQLIAKCPEGKLGQNIHASIYGVVESIDDKKITIKANEKQDDKFVELTSTEPIDLVREAGIVGLGGAGFPTHVKLGKPFEKGGVLLINAAECEPILDHNMRYINENAEYVVKSVKTVMDMVNAEKAIIGIKSLHTEEIAKLEAAIDCDNITIHGLENMYPMGEERALIREALGTLLNVTDLPLAADAIVINLETLYRIQEAIEFKKPLIDKDMTVAGLINGENIKTFRNVPIGTTVGEMIERAGGLATEEYGEIIMGGPFTGKRTTLESPVVKTTGGIIVTNPFWKAPEKMGLLVCACGGNKERLEQLAESMGAKEIVGVEYCKQAIEMKNGSRKCENPGHCPGQVQKVMNLKRAGAEAILISNCTDCSNTVMSCAPQLKVPVFHCTDAALRSVGMMLIRKIKK</sequence>
<accession>B6FY40</accession>
<dbReference type="GO" id="GO:0046872">
    <property type="term" value="F:metal ion binding"/>
    <property type="evidence" value="ECO:0007669"/>
    <property type="project" value="UniProtKB-KW"/>
</dbReference>
<dbReference type="GO" id="GO:0016020">
    <property type="term" value="C:membrane"/>
    <property type="evidence" value="ECO:0007669"/>
    <property type="project" value="InterPro"/>
</dbReference>
<dbReference type="GO" id="GO:0009055">
    <property type="term" value="F:electron transfer activity"/>
    <property type="evidence" value="ECO:0007669"/>
    <property type="project" value="InterPro"/>
</dbReference>
<dbReference type="Pfam" id="PF01512">
    <property type="entry name" value="Complex1_51K"/>
    <property type="match status" value="1"/>
</dbReference>
<dbReference type="Pfam" id="PF13375">
    <property type="entry name" value="RnfC_N"/>
    <property type="match status" value="1"/>
</dbReference>
<dbReference type="Gene3D" id="3.40.50.11540">
    <property type="entry name" value="NADH-ubiquinone oxidoreductase 51kDa subunit"/>
    <property type="match status" value="1"/>
</dbReference>
<dbReference type="PANTHER" id="PTHR43034:SF2">
    <property type="entry name" value="ION-TRANSLOCATING OXIDOREDUCTASE COMPLEX SUBUNIT C"/>
    <property type="match status" value="1"/>
</dbReference>
<dbReference type="InterPro" id="IPR010208">
    <property type="entry name" value="Ion_transpt_RnfC/RsxC"/>
</dbReference>
<evidence type="ECO:0000256" key="7">
    <source>
        <dbReference type="ARBA" id="ARBA00023014"/>
    </source>
</evidence>
<reference evidence="10 11" key="1">
    <citation type="submission" date="2008-09" db="EMBL/GenBank/DDBJ databases">
        <authorList>
            <person name="Fulton L."/>
            <person name="Clifton S."/>
            <person name="Fulton B."/>
            <person name="Xu J."/>
            <person name="Minx P."/>
            <person name="Pepin K.H."/>
            <person name="Johnson M."/>
            <person name="Thiruvilangam P."/>
            <person name="Bhonagiri V."/>
            <person name="Nash W.E."/>
            <person name="Mardis E.R."/>
            <person name="Wilson R.K."/>
        </authorList>
    </citation>
    <scope>NUCLEOTIDE SEQUENCE [LARGE SCALE GENOMIC DNA]</scope>
    <source>
        <strain evidence="10 11">DSM 13275</strain>
    </source>
</reference>
<dbReference type="EMBL" id="ABWP01000030">
    <property type="protein sequence ID" value="EEA85587.1"/>
    <property type="molecule type" value="Genomic_DNA"/>
</dbReference>
<dbReference type="RefSeq" id="WP_006439703.1">
    <property type="nucleotide sequence ID" value="NZ_DS995356.1"/>
</dbReference>
<evidence type="ECO:0000259" key="9">
    <source>
        <dbReference type="Pfam" id="PF13375"/>
    </source>
</evidence>
<keyword evidence="5" id="KW-0249">Electron transport</keyword>
<dbReference type="NCBIfam" id="TIGR04481">
    <property type="entry name" value="PR_assoc_PrdC"/>
    <property type="match status" value="1"/>
</dbReference>
<keyword evidence="11" id="KW-1185">Reference proteome</keyword>
<evidence type="ECO:0000313" key="11">
    <source>
        <dbReference type="Proteomes" id="UP000003178"/>
    </source>
</evidence>
<evidence type="ECO:0000256" key="6">
    <source>
        <dbReference type="ARBA" id="ARBA00023004"/>
    </source>
</evidence>
<organism evidence="10 11">
    <name type="scientific">Peptacetobacter hiranonis (strain DSM 13275 / JCM 10541 / KCTC 15199 / TO-931)</name>
    <name type="common">Clostridium hiranonis</name>
    <dbReference type="NCBI Taxonomy" id="500633"/>
    <lineage>
        <taxon>Bacteria</taxon>
        <taxon>Bacillati</taxon>
        <taxon>Bacillota</taxon>
        <taxon>Clostridia</taxon>
        <taxon>Peptostreptococcales</taxon>
        <taxon>Peptostreptococcaceae</taxon>
        <taxon>Peptacetobacter</taxon>
    </lineage>
</organism>
<dbReference type="InterPro" id="IPR037225">
    <property type="entry name" value="Nuo51_FMN-bd_sf"/>
</dbReference>
<dbReference type="InterPro" id="IPR026902">
    <property type="entry name" value="RnfC_N"/>
</dbReference>
<dbReference type="Proteomes" id="UP000003178">
    <property type="component" value="Unassembled WGS sequence"/>
</dbReference>
<dbReference type="InterPro" id="IPR031001">
    <property type="entry name" value="PR_assoc_PrdC"/>
</dbReference>
<reference evidence="10 11" key="2">
    <citation type="submission" date="2008-10" db="EMBL/GenBank/DDBJ databases">
        <title>Draft genome sequence of Clostridium hiranonis (DSM 13275).</title>
        <authorList>
            <person name="Sudarsanam P."/>
            <person name="Ley R."/>
            <person name="Guruge J."/>
            <person name="Turnbaugh P.J."/>
            <person name="Mahowald M."/>
            <person name="Liep D."/>
            <person name="Gordon J."/>
        </authorList>
    </citation>
    <scope>NUCLEOTIDE SEQUENCE [LARGE SCALE GENOMIC DNA]</scope>
    <source>
        <strain evidence="10 11">DSM 13275</strain>
    </source>
</reference>
<evidence type="ECO:0000256" key="5">
    <source>
        <dbReference type="ARBA" id="ARBA00022982"/>
    </source>
</evidence>
<dbReference type="OrthoDB" id="9767754at2"/>
<feature type="domain" description="NADH-ubiquinone oxidoreductase 51kDa subunit FMN-binding" evidence="8">
    <location>
        <begin position="85"/>
        <end position="228"/>
    </location>
</feature>
<name>B6FY40_PEPHT</name>
<evidence type="ECO:0000256" key="3">
    <source>
        <dbReference type="ARBA" id="ARBA00022723"/>
    </source>
</evidence>
<keyword evidence="7" id="KW-0411">Iron-sulfur</keyword>
<dbReference type="SUPFAM" id="SSF142984">
    <property type="entry name" value="Nqo1 middle domain-like"/>
    <property type="match status" value="1"/>
</dbReference>
<keyword evidence="2" id="KW-0004">4Fe-4S</keyword>
<dbReference type="GO" id="GO:0051539">
    <property type="term" value="F:4 iron, 4 sulfur cluster binding"/>
    <property type="evidence" value="ECO:0007669"/>
    <property type="project" value="UniProtKB-KW"/>
</dbReference>
<keyword evidence="6" id="KW-0408">Iron</keyword>
<comment type="caution">
    <text evidence="10">The sequence shown here is derived from an EMBL/GenBank/DDBJ whole genome shotgun (WGS) entry which is preliminary data.</text>
</comment>
<keyword evidence="4" id="KW-0677">Repeat</keyword>
<dbReference type="InterPro" id="IPR011538">
    <property type="entry name" value="Nuo51_FMN-bd"/>
</dbReference>
<proteinExistence type="predicted"/>
<dbReference type="SUPFAM" id="SSF142019">
    <property type="entry name" value="Nqo1 FMN-binding domain-like"/>
    <property type="match status" value="1"/>
</dbReference>